<dbReference type="InterPro" id="IPR038020">
    <property type="entry name" value="MbtH-like_sf"/>
</dbReference>
<dbReference type="InterPro" id="IPR005153">
    <property type="entry name" value="MbtH-like_dom"/>
</dbReference>
<dbReference type="GO" id="GO:0019290">
    <property type="term" value="P:siderophore biosynthetic process"/>
    <property type="evidence" value="ECO:0007669"/>
    <property type="project" value="TreeGrafter"/>
</dbReference>
<dbReference type="Gene3D" id="3.90.820.10">
    <property type="entry name" value="Structural Genomics, Unknown Function 30-nov-00 1gh9 Mol_id"/>
    <property type="match status" value="1"/>
</dbReference>
<dbReference type="AlphaFoldDB" id="G3J043"/>
<name>G3J043_METTV</name>
<dbReference type="SMART" id="SM00923">
    <property type="entry name" value="MbtH"/>
    <property type="match status" value="1"/>
</dbReference>
<evidence type="ECO:0000313" key="2">
    <source>
        <dbReference type="EMBL" id="EGW20565.1"/>
    </source>
</evidence>
<dbReference type="Proteomes" id="UP000004664">
    <property type="component" value="Unassembled WGS sequence"/>
</dbReference>
<feature type="domain" description="MbtH-like" evidence="1">
    <location>
        <begin position="3"/>
        <end position="53"/>
    </location>
</feature>
<protein>
    <submittedName>
        <fullName evidence="2">MbtH domain protein</fullName>
    </submittedName>
</protein>
<dbReference type="HOGENOM" id="CLU_181321_1_0_6"/>
<keyword evidence="3" id="KW-1185">Reference proteome</keyword>
<organism evidence="2 3">
    <name type="scientific">Methylobacter tundripaludum (strain ATCC BAA-1195 / DSM 17260 / SV96)</name>
    <dbReference type="NCBI Taxonomy" id="697282"/>
    <lineage>
        <taxon>Bacteria</taxon>
        <taxon>Pseudomonadati</taxon>
        <taxon>Pseudomonadota</taxon>
        <taxon>Gammaproteobacteria</taxon>
        <taxon>Methylococcales</taxon>
        <taxon>Methylococcaceae</taxon>
        <taxon>Methylobacter</taxon>
    </lineage>
</organism>
<dbReference type="PANTHER" id="PTHR38444:SF1">
    <property type="entry name" value="ENTEROBACTIN BIOSYNTHESIS PROTEIN YBDZ"/>
    <property type="match status" value="1"/>
</dbReference>
<dbReference type="EMBL" id="JH109153">
    <property type="protein sequence ID" value="EGW20565.1"/>
    <property type="molecule type" value="Genomic_DNA"/>
</dbReference>
<reference evidence="2 3" key="1">
    <citation type="submission" date="2011-06" db="EMBL/GenBank/DDBJ databases">
        <title>Genomic sequence of Methylobacter tundripaludum SV96.</title>
        <authorList>
            <consortium name="US DOE Joint Genome Institute"/>
            <person name="Lucas S."/>
            <person name="Han J."/>
            <person name="Lapidus A."/>
            <person name="Cheng J.-F."/>
            <person name="Goodwin L."/>
            <person name="Pitluck S."/>
            <person name="Held B."/>
            <person name="Detter J.C."/>
            <person name="Han C."/>
            <person name="Tapia R."/>
            <person name="Land M."/>
            <person name="Hauser L."/>
            <person name="Kyrpides N."/>
            <person name="Ivanova N."/>
            <person name="Ovchinnikova G."/>
            <person name="Pagani I."/>
            <person name="Klotz M.G."/>
            <person name="Dispirito A.A."/>
            <person name="Murrell J.C."/>
            <person name="Dunfield P."/>
            <person name="Kalyuzhnaya M.G."/>
            <person name="Svenning M."/>
            <person name="Trotsenko Y.A."/>
            <person name="Stein L.Y."/>
            <person name="Woyke T."/>
        </authorList>
    </citation>
    <scope>NUCLEOTIDE SEQUENCE [LARGE SCALE GENOMIC DNA]</scope>
    <source>
        <strain evidence="3">ATCC BAA-1195 / DSM 17260 / SV96</strain>
    </source>
</reference>
<accession>G3J043</accession>
<evidence type="ECO:0000259" key="1">
    <source>
        <dbReference type="SMART" id="SM00923"/>
    </source>
</evidence>
<dbReference type="RefSeq" id="WP_006892904.1">
    <property type="nucleotide sequence ID" value="NZ_JH109153.1"/>
</dbReference>
<dbReference type="Pfam" id="PF03621">
    <property type="entry name" value="MbtH"/>
    <property type="match status" value="1"/>
</dbReference>
<proteinExistence type="predicted"/>
<dbReference type="GO" id="GO:0005829">
    <property type="term" value="C:cytosol"/>
    <property type="evidence" value="ECO:0007669"/>
    <property type="project" value="TreeGrafter"/>
</dbReference>
<dbReference type="SUPFAM" id="SSF160582">
    <property type="entry name" value="MbtH-like"/>
    <property type="match status" value="1"/>
</dbReference>
<dbReference type="STRING" id="697282.Mettu_3711"/>
<dbReference type="PANTHER" id="PTHR38444">
    <property type="entry name" value="ENTEROBACTIN BIOSYNTHESIS PROTEIN YBDZ"/>
    <property type="match status" value="1"/>
</dbReference>
<dbReference type="OrthoDB" id="7584480at2"/>
<sequence length="78" mass="8925">MTNPFEDNEADYLVLINDEGQHSLWPAFRGIPDGWTAIGPQGKRQDCLDWVETHWTDMRPKSLIEKMNGLPDAKVQAE</sequence>
<gene>
    <name evidence="2" type="ORF">Mettu_3711</name>
</gene>
<dbReference type="eggNOG" id="COG3251">
    <property type="taxonomic scope" value="Bacteria"/>
</dbReference>
<evidence type="ECO:0000313" key="3">
    <source>
        <dbReference type="Proteomes" id="UP000004664"/>
    </source>
</evidence>
<dbReference type="InterPro" id="IPR037407">
    <property type="entry name" value="MLP_fam"/>
</dbReference>